<dbReference type="Pfam" id="PF13561">
    <property type="entry name" value="adh_short_C2"/>
    <property type="match status" value="1"/>
</dbReference>
<comment type="caution">
    <text evidence="1">The sequence shown here is derived from an EMBL/GenBank/DDBJ whole genome shotgun (WGS) entry which is preliminary data.</text>
</comment>
<dbReference type="InterPro" id="IPR051935">
    <property type="entry name" value="HSDL2"/>
</dbReference>
<dbReference type="PANTHER" id="PTHR42808:SF3">
    <property type="entry name" value="HYDROXYSTEROID DEHYDROGENASE-LIKE PROTEIN 2"/>
    <property type="match status" value="1"/>
</dbReference>
<keyword evidence="2" id="KW-1185">Reference proteome</keyword>
<dbReference type="InterPro" id="IPR032466">
    <property type="entry name" value="Metal_Hydrolase"/>
</dbReference>
<organism evidence="1 2">
    <name type="scientific">Durusdinium trenchii</name>
    <dbReference type="NCBI Taxonomy" id="1381693"/>
    <lineage>
        <taxon>Eukaryota</taxon>
        <taxon>Sar</taxon>
        <taxon>Alveolata</taxon>
        <taxon>Dinophyceae</taxon>
        <taxon>Suessiales</taxon>
        <taxon>Symbiodiniaceae</taxon>
        <taxon>Durusdinium</taxon>
    </lineage>
</organism>
<dbReference type="InterPro" id="IPR002347">
    <property type="entry name" value="SDR_fam"/>
</dbReference>
<dbReference type="Gene3D" id="3.40.50.720">
    <property type="entry name" value="NAD(P)-binding Rossmann-like Domain"/>
    <property type="match status" value="1"/>
</dbReference>
<dbReference type="NCBIfam" id="NF006133">
    <property type="entry name" value="PRK08278.1"/>
    <property type="match status" value="1"/>
</dbReference>
<protein>
    <submittedName>
        <fullName evidence="1">Hydroxysteroid dehydrogenase-like protein 2</fullName>
    </submittedName>
</protein>
<proteinExistence type="predicted"/>
<accession>A0ABP0LV30</accession>
<gene>
    <name evidence="1" type="ORF">SCF082_LOCUS24196</name>
</gene>
<dbReference type="SUPFAM" id="SSF51735">
    <property type="entry name" value="NAD(P)-binding Rossmann-fold domains"/>
    <property type="match status" value="1"/>
</dbReference>
<dbReference type="PANTHER" id="PTHR42808">
    <property type="entry name" value="HYDROXYSTEROID DEHYDROGENASE-LIKE PROTEIN 2"/>
    <property type="match status" value="1"/>
</dbReference>
<dbReference type="InterPro" id="IPR036291">
    <property type="entry name" value="NAD(P)-bd_dom_sf"/>
</dbReference>
<sequence length="608" mass="67086">MATGEKALDFDYPRAKEGGLDAPFMSIYVAADYEARGAKARADILIGLVESLAAQHPDKFETAYSPKDVRKIHKKGKIALPLGMENGSPIEGDLQNLRHFYDRGIRYITLAHSRSNHISDSSYDINKRWDGLSPFGFELVRAMNDIGVMVDVSHLSDAAIDDVLATTRAPVIASHSSLRHFTPGWERNLSDDHVKGVGENGGVVMINYGSAFLTEEANAYAAPRDEAQEAREAEMGREMTPAEVTAFRRAWREEHPYPFAGLENVLDHIDRAVELAGVDHVGIGSDYDGVGNSLPVNLKDASSFPVLIDGLIARGYSDEDIGKILGGNALRVWEEVEDARRKRKMEQMLRSLQNQLSRISIFRVRSTLLRRKLKLRGGAALPLVCDIRYEDQVEAAVAETVKKFGGVDICVNNASAISLTGTEATPMKRWDLMHQINARGTFLTSKACIPHLKKSDNPHVLMLSPPLDMSPKWFAGHTAYTMAKYGMSMCVLGMAAEFKNDGVAFNALWPRTAIATAAVQFALGGDEMMQASRTVDILSDAAHLIFTKPSREFTGNFIIDDNFLYENGVTDFEQYRVDPSKKLAPDFFVPDDRTPPPGVAETLMTGML</sequence>
<evidence type="ECO:0000313" key="2">
    <source>
        <dbReference type="Proteomes" id="UP001642464"/>
    </source>
</evidence>
<evidence type="ECO:0000313" key="1">
    <source>
        <dbReference type="EMBL" id="CAK9041975.1"/>
    </source>
</evidence>
<dbReference type="Pfam" id="PF01244">
    <property type="entry name" value="Peptidase_M19"/>
    <property type="match status" value="1"/>
</dbReference>
<dbReference type="EMBL" id="CAXAMM010017779">
    <property type="protein sequence ID" value="CAK9041975.1"/>
    <property type="molecule type" value="Genomic_DNA"/>
</dbReference>
<dbReference type="Proteomes" id="UP001642464">
    <property type="component" value="Unassembled WGS sequence"/>
</dbReference>
<dbReference type="InterPro" id="IPR008257">
    <property type="entry name" value="Pept_M19"/>
</dbReference>
<dbReference type="Gene3D" id="3.20.20.140">
    <property type="entry name" value="Metal-dependent hydrolases"/>
    <property type="match status" value="1"/>
</dbReference>
<dbReference type="CDD" id="cd01301">
    <property type="entry name" value="rDP_like"/>
    <property type="match status" value="1"/>
</dbReference>
<dbReference type="PROSITE" id="PS51365">
    <property type="entry name" value="RENAL_DIPEPTIDASE_2"/>
    <property type="match status" value="1"/>
</dbReference>
<name>A0ABP0LV30_9DINO</name>
<dbReference type="SUPFAM" id="SSF51556">
    <property type="entry name" value="Metallo-dependent hydrolases"/>
    <property type="match status" value="1"/>
</dbReference>
<reference evidence="1 2" key="1">
    <citation type="submission" date="2024-02" db="EMBL/GenBank/DDBJ databases">
        <authorList>
            <person name="Chen Y."/>
            <person name="Shah S."/>
            <person name="Dougan E. K."/>
            <person name="Thang M."/>
            <person name="Chan C."/>
        </authorList>
    </citation>
    <scope>NUCLEOTIDE SEQUENCE [LARGE SCALE GENOMIC DNA]</scope>
</reference>